<dbReference type="SMART" id="SM00128">
    <property type="entry name" value="IPPc"/>
    <property type="match status" value="1"/>
</dbReference>
<feature type="compositionally biased region" description="Acidic residues" evidence="1">
    <location>
        <begin position="33"/>
        <end position="42"/>
    </location>
</feature>
<dbReference type="Gene3D" id="3.60.10.10">
    <property type="entry name" value="Endonuclease/exonuclease/phosphatase"/>
    <property type="match status" value="1"/>
</dbReference>
<feature type="region of interest" description="Disordered" evidence="1">
    <location>
        <begin position="20"/>
        <end position="89"/>
    </location>
</feature>
<evidence type="ECO:0000313" key="3">
    <source>
        <dbReference type="EMBL" id="KAK9728505.1"/>
    </source>
</evidence>
<comment type="caution">
    <text evidence="3">The sequence shown here is derived from an EMBL/GenBank/DDBJ whole genome shotgun (WGS) entry which is preliminary data.</text>
</comment>
<sequence>MTSLWNGVRVAIETTASILSPSLTPKTNPSELNDTDSCDGDLDNSSNSDKSSLTNSSCESERSNTDTETDDTDQSLHINSEHIPIKQKHGKFYRGSFGSQSFGEIPQQPNLSDSSWNEDEEIWRVQQQRERIRRIRQLRKRKLADIDRRPSLPASRGTRRRHFSMNDESGIELDSETISFRHSTLPRSVKSFLTVMGSVFKHKNASSDRYSTLFDVSDDAPDKKSLKIFCGTWNMYGKPPPKDLDPFIEKPTQKTPSVTPYLSHQTGHPYHLLVIGTQECQRPISESVLFPSKEEWEKQLVELLSPQYVLIKSETMAALHLAVFVWRDCRHWIKATHSAQVATGIGGVIGNKGGVGISVLFGTTSLLFVNSHFTAHQGKVADRNYDYKRIDKELRLNGYKAYPSGQKPVTVSDRFDYTFWVGDLNYRVEGDRRTIDAKLSTGDYGYLLDRDQLIQEREKGTVFPDFEEAPITFPPTYKFDVPHVGQSYMSSESSLSDAMPPSLRHIYDSSPKARIPSWTDRILYKSRVGEIDVLRYEGLMEMYGSDHKPVVGVFSVRFDWKKELITELQSYVEQGTVVETIEQQRDLMLAKLAKENHSICRMQ</sequence>
<evidence type="ECO:0000256" key="1">
    <source>
        <dbReference type="SAM" id="MobiDB-lite"/>
    </source>
</evidence>
<evidence type="ECO:0000313" key="4">
    <source>
        <dbReference type="Proteomes" id="UP001479436"/>
    </source>
</evidence>
<dbReference type="EMBL" id="JASJQH010006895">
    <property type="protein sequence ID" value="KAK9728505.1"/>
    <property type="molecule type" value="Genomic_DNA"/>
</dbReference>
<gene>
    <name evidence="3" type="ORF">K7432_000987</name>
</gene>
<dbReference type="InterPro" id="IPR046985">
    <property type="entry name" value="IP5"/>
</dbReference>
<dbReference type="SUPFAM" id="SSF56219">
    <property type="entry name" value="DNase I-like"/>
    <property type="match status" value="1"/>
</dbReference>
<dbReference type="InterPro" id="IPR000300">
    <property type="entry name" value="IPPc"/>
</dbReference>
<keyword evidence="4" id="KW-1185">Reference proteome</keyword>
<feature type="compositionally biased region" description="Low complexity" evidence="1">
    <location>
        <begin position="43"/>
        <end position="57"/>
    </location>
</feature>
<dbReference type="PANTHER" id="PTHR11200">
    <property type="entry name" value="INOSITOL 5-PHOSPHATASE"/>
    <property type="match status" value="1"/>
</dbReference>
<dbReference type="InterPro" id="IPR036691">
    <property type="entry name" value="Endo/exonu/phosph_ase_sf"/>
</dbReference>
<evidence type="ECO:0000259" key="2">
    <source>
        <dbReference type="SMART" id="SM00128"/>
    </source>
</evidence>
<organism evidence="3 4">
    <name type="scientific">Basidiobolus ranarum</name>
    <dbReference type="NCBI Taxonomy" id="34480"/>
    <lineage>
        <taxon>Eukaryota</taxon>
        <taxon>Fungi</taxon>
        <taxon>Fungi incertae sedis</taxon>
        <taxon>Zoopagomycota</taxon>
        <taxon>Entomophthoromycotina</taxon>
        <taxon>Basidiobolomycetes</taxon>
        <taxon>Basidiobolales</taxon>
        <taxon>Basidiobolaceae</taxon>
        <taxon>Basidiobolus</taxon>
    </lineage>
</organism>
<feature type="domain" description="Inositol polyphosphate-related phosphatase" evidence="2">
    <location>
        <begin position="224"/>
        <end position="562"/>
    </location>
</feature>
<protein>
    <recommendedName>
        <fullName evidence="2">Inositol polyphosphate-related phosphatase domain-containing protein</fullName>
    </recommendedName>
</protein>
<proteinExistence type="predicted"/>
<dbReference type="Proteomes" id="UP001479436">
    <property type="component" value="Unassembled WGS sequence"/>
</dbReference>
<dbReference type="PANTHER" id="PTHR11200:SF275">
    <property type="entry name" value="LD06095P"/>
    <property type="match status" value="1"/>
</dbReference>
<feature type="compositionally biased region" description="Polar residues" evidence="1">
    <location>
        <begin position="20"/>
        <end position="32"/>
    </location>
</feature>
<dbReference type="Pfam" id="PF22669">
    <property type="entry name" value="Exo_endo_phos2"/>
    <property type="match status" value="1"/>
</dbReference>
<reference evidence="3 4" key="1">
    <citation type="submission" date="2023-04" db="EMBL/GenBank/DDBJ databases">
        <title>Genome of Basidiobolus ranarum AG-B5.</title>
        <authorList>
            <person name="Stajich J.E."/>
            <person name="Carter-House D."/>
            <person name="Gryganskyi A."/>
        </authorList>
    </citation>
    <scope>NUCLEOTIDE SEQUENCE [LARGE SCALE GENOMIC DNA]</scope>
    <source>
        <strain evidence="3 4">AG-B5</strain>
    </source>
</reference>
<name>A0ABR2WAD4_9FUNG</name>
<accession>A0ABR2WAD4</accession>